<name>A0A330LNQ1_9GAMM</name>
<keyword evidence="3" id="KW-0813">Transport</keyword>
<dbReference type="Proteomes" id="UP000250163">
    <property type="component" value="Chromosome MORIYA"/>
</dbReference>
<keyword evidence="5 6" id="KW-0732">Signal</keyword>
<dbReference type="AlphaFoldDB" id="A0A330LNQ1"/>
<feature type="domain" description="Fe/B12 periplasmic-binding" evidence="7">
    <location>
        <begin position="42"/>
        <end position="321"/>
    </location>
</feature>
<evidence type="ECO:0000256" key="5">
    <source>
        <dbReference type="ARBA" id="ARBA00022729"/>
    </source>
</evidence>
<evidence type="ECO:0000256" key="2">
    <source>
        <dbReference type="ARBA" id="ARBA00008814"/>
    </source>
</evidence>
<reference evidence="9" key="1">
    <citation type="submission" date="2018-05" db="EMBL/GenBank/DDBJ databases">
        <authorList>
            <person name="Cea G.-C."/>
            <person name="William W."/>
        </authorList>
    </citation>
    <scope>NUCLEOTIDE SEQUENCE [LARGE SCALE GENOMIC DNA]</scope>
    <source>
        <strain evidence="9">DB21MT 5</strain>
    </source>
</reference>
<dbReference type="EMBL" id="LS483250">
    <property type="protein sequence ID" value="SQD78624.1"/>
    <property type="molecule type" value="Genomic_DNA"/>
</dbReference>
<dbReference type="PANTHER" id="PTHR30532">
    <property type="entry name" value="IRON III DICITRATE-BINDING PERIPLASMIC PROTEIN"/>
    <property type="match status" value="1"/>
</dbReference>
<evidence type="ECO:0000256" key="3">
    <source>
        <dbReference type="ARBA" id="ARBA00022448"/>
    </source>
</evidence>
<dbReference type="PROSITE" id="PS50983">
    <property type="entry name" value="FE_B12_PBP"/>
    <property type="match status" value="1"/>
</dbReference>
<comment type="similarity">
    <text evidence="2">Belongs to the bacterial solute-binding protein 8 family.</text>
</comment>
<evidence type="ECO:0000313" key="8">
    <source>
        <dbReference type="EMBL" id="SQD78624.1"/>
    </source>
</evidence>
<dbReference type="InterPro" id="IPR002491">
    <property type="entry name" value="ABC_transptr_periplasmic_BD"/>
</dbReference>
<dbReference type="GO" id="GO:0030288">
    <property type="term" value="C:outer membrane-bounded periplasmic space"/>
    <property type="evidence" value="ECO:0007669"/>
    <property type="project" value="TreeGrafter"/>
</dbReference>
<keyword evidence="4" id="KW-0410">Iron transport</keyword>
<comment type="subcellular location">
    <subcellularLocation>
        <location evidence="1">Cell envelope</location>
    </subcellularLocation>
</comment>
<keyword evidence="4" id="KW-0406">Ion transport</keyword>
<evidence type="ECO:0000259" key="7">
    <source>
        <dbReference type="PROSITE" id="PS50983"/>
    </source>
</evidence>
<evidence type="ECO:0000256" key="6">
    <source>
        <dbReference type="SAM" id="SignalP"/>
    </source>
</evidence>
<organism evidence="8 9">
    <name type="scientific">Moritella yayanosii</name>
    <dbReference type="NCBI Taxonomy" id="69539"/>
    <lineage>
        <taxon>Bacteria</taxon>
        <taxon>Pseudomonadati</taxon>
        <taxon>Pseudomonadota</taxon>
        <taxon>Gammaproteobacteria</taxon>
        <taxon>Alteromonadales</taxon>
        <taxon>Moritellaceae</taxon>
        <taxon>Moritella</taxon>
    </lineage>
</organism>
<evidence type="ECO:0000313" key="9">
    <source>
        <dbReference type="Proteomes" id="UP000250163"/>
    </source>
</evidence>
<feature type="chain" id="PRO_5016368974" evidence="6">
    <location>
        <begin position="22"/>
        <end position="322"/>
    </location>
</feature>
<dbReference type="PANTHER" id="PTHR30532:SF1">
    <property type="entry name" value="IRON(3+)-HYDROXAMATE-BINDING PROTEIN FHUD"/>
    <property type="match status" value="1"/>
</dbReference>
<dbReference type="GO" id="GO:1901678">
    <property type="term" value="P:iron coordination entity transport"/>
    <property type="evidence" value="ECO:0007669"/>
    <property type="project" value="UniProtKB-ARBA"/>
</dbReference>
<dbReference type="KEGG" id="mya:MORIYA_2146"/>
<evidence type="ECO:0000256" key="1">
    <source>
        <dbReference type="ARBA" id="ARBA00004196"/>
    </source>
</evidence>
<proteinExistence type="inferred from homology"/>
<protein>
    <submittedName>
        <fullName evidence="8">Putative iron-siderophore ABC transporter, periplasmic component</fullName>
    </submittedName>
</protein>
<dbReference type="SUPFAM" id="SSF53807">
    <property type="entry name" value="Helical backbone' metal receptor"/>
    <property type="match status" value="1"/>
</dbReference>
<accession>A0A330LNQ1</accession>
<dbReference type="Pfam" id="PF01497">
    <property type="entry name" value="Peripla_BP_2"/>
    <property type="match status" value="1"/>
</dbReference>
<evidence type="ECO:0000256" key="4">
    <source>
        <dbReference type="ARBA" id="ARBA00022496"/>
    </source>
</evidence>
<keyword evidence="4" id="KW-0408">Iron</keyword>
<sequence>MKLITFVQGALLLSLSLQAVANETMMITDHAGNKVEILTQPKRIASLHVMSTTSILLDVDAPIVGTSTYIKLPGNTPYIRGGEEVFGIKFADTGYFNYGNKGSDIEQIKASKPDLIIGTVKYQKKLFDKLSKIAPTVLIQRYTPNIFDAYRDVATWVGKKDIFEQNYSDYQQKIARFKDKYTDELSGKTFIYAVPSKGQAEIKIRQNSGIITQVLFDLGLTRPQFLQDNFAPDDAGAEISSELIESLDADWFFSTYTSQLGAGPESIDAGFDDVAPGWQFALTAYQNNQFIRLNREQAYTPTFVSADYVLNALEQQILKNRK</sequence>
<dbReference type="Gene3D" id="3.40.50.1980">
    <property type="entry name" value="Nitrogenase molybdenum iron protein domain"/>
    <property type="match status" value="2"/>
</dbReference>
<gene>
    <name evidence="8" type="ORF">MORIYA_2146</name>
</gene>
<dbReference type="InterPro" id="IPR051313">
    <property type="entry name" value="Bact_iron-sidero_bind"/>
</dbReference>
<keyword evidence="9" id="KW-1185">Reference proteome</keyword>
<feature type="signal peptide" evidence="6">
    <location>
        <begin position="1"/>
        <end position="21"/>
    </location>
</feature>